<evidence type="ECO:0000256" key="1">
    <source>
        <dbReference type="SAM" id="Coils"/>
    </source>
</evidence>
<dbReference type="Proteomes" id="UP001159428">
    <property type="component" value="Unassembled WGS sequence"/>
</dbReference>
<feature type="compositionally biased region" description="Basic and acidic residues" evidence="2">
    <location>
        <begin position="175"/>
        <end position="187"/>
    </location>
</feature>
<keyword evidence="1" id="KW-0175">Coiled coil</keyword>
<dbReference type="AlphaFoldDB" id="A0AAU9Y585"/>
<evidence type="ECO:0000313" key="3">
    <source>
        <dbReference type="EMBL" id="CAH3166845.1"/>
    </source>
</evidence>
<feature type="coiled-coil region" evidence="1">
    <location>
        <begin position="1"/>
        <end position="28"/>
    </location>
</feature>
<reference evidence="3 4" key="1">
    <citation type="submission" date="2022-05" db="EMBL/GenBank/DDBJ databases">
        <authorList>
            <consortium name="Genoscope - CEA"/>
            <person name="William W."/>
        </authorList>
    </citation>
    <scope>NUCLEOTIDE SEQUENCE [LARGE SCALE GENOMIC DNA]</scope>
</reference>
<proteinExistence type="predicted"/>
<protein>
    <submittedName>
        <fullName evidence="3">Uncharacterized protein</fullName>
    </submittedName>
</protein>
<evidence type="ECO:0000256" key="2">
    <source>
        <dbReference type="SAM" id="MobiDB-lite"/>
    </source>
</evidence>
<sequence>MARQERFNERLEQRIVAFEAQSQNGREKKASRRLPKALTANVREVYQSLVGRDDGREIQWDFSKSFNGPENKVVNQQILAVVQSNDHETPVVTIKAAMRFHFRTKRRQEVNKSRNAAQDVLKQQRARSRLNTRVKALNLSTSLAAEDKDQYMKFMTIDYMSSEHSMSESEEGESNSEHGYESSDSERPKKKGFCVSSLQWRSPALTQVMHSLDRKSTSRRSAKGANMLVERRRTGIISSRLAPDDADPFALA</sequence>
<accession>A0AAU9Y585</accession>
<organism evidence="3 4">
    <name type="scientific">Pocillopora meandrina</name>
    <dbReference type="NCBI Taxonomy" id="46732"/>
    <lineage>
        <taxon>Eukaryota</taxon>
        <taxon>Metazoa</taxon>
        <taxon>Cnidaria</taxon>
        <taxon>Anthozoa</taxon>
        <taxon>Hexacorallia</taxon>
        <taxon>Scleractinia</taxon>
        <taxon>Astrocoeniina</taxon>
        <taxon>Pocilloporidae</taxon>
        <taxon>Pocillopora</taxon>
    </lineage>
</organism>
<feature type="region of interest" description="Disordered" evidence="2">
    <location>
        <begin position="163"/>
        <end position="190"/>
    </location>
</feature>
<name>A0AAU9Y585_9CNID</name>
<dbReference type="EMBL" id="CALNXJ010000144">
    <property type="protein sequence ID" value="CAH3166845.1"/>
    <property type="molecule type" value="Genomic_DNA"/>
</dbReference>
<comment type="caution">
    <text evidence="3">The sequence shown here is derived from an EMBL/GenBank/DDBJ whole genome shotgun (WGS) entry which is preliminary data.</text>
</comment>
<keyword evidence="4" id="KW-1185">Reference proteome</keyword>
<evidence type="ECO:0000313" key="4">
    <source>
        <dbReference type="Proteomes" id="UP001159428"/>
    </source>
</evidence>
<feature type="region of interest" description="Disordered" evidence="2">
    <location>
        <begin position="209"/>
        <end position="252"/>
    </location>
</feature>
<gene>
    <name evidence="3" type="ORF">PMEA_00006245</name>
</gene>